<accession>A0ABU0E0A6</accession>
<evidence type="ECO:0000313" key="3">
    <source>
        <dbReference type="Proteomes" id="UP001230220"/>
    </source>
</evidence>
<protein>
    <submittedName>
        <fullName evidence="2">Uncharacterized membrane protein YuzA (DUF378 family)</fullName>
    </submittedName>
</protein>
<sequence>MGIRVKTIVMAVVSVVCLLMIILGQRNVGYEGLFVELIGLVGLLAVLFIYNKDHK</sequence>
<proteinExistence type="predicted"/>
<keyword evidence="3" id="KW-1185">Reference proteome</keyword>
<feature type="transmembrane region" description="Helical" evidence="1">
    <location>
        <begin position="7"/>
        <end position="24"/>
    </location>
</feature>
<name>A0ABU0E0A6_9FIRM</name>
<dbReference type="Pfam" id="PF21844">
    <property type="entry name" value="DUF6903"/>
    <property type="match status" value="1"/>
</dbReference>
<evidence type="ECO:0000313" key="2">
    <source>
        <dbReference type="EMBL" id="MDQ0360318.1"/>
    </source>
</evidence>
<reference evidence="2 3" key="1">
    <citation type="submission" date="2023-07" db="EMBL/GenBank/DDBJ databases">
        <title>Genomic Encyclopedia of Type Strains, Phase IV (KMG-IV): sequencing the most valuable type-strain genomes for metagenomic binning, comparative biology and taxonomic classification.</title>
        <authorList>
            <person name="Goeker M."/>
        </authorList>
    </citation>
    <scope>NUCLEOTIDE SEQUENCE [LARGE SCALE GENOMIC DNA]</scope>
    <source>
        <strain evidence="2 3">DSM 16784</strain>
    </source>
</reference>
<gene>
    <name evidence="2" type="ORF">J2S15_001049</name>
</gene>
<dbReference type="Proteomes" id="UP001230220">
    <property type="component" value="Unassembled WGS sequence"/>
</dbReference>
<feature type="transmembrane region" description="Helical" evidence="1">
    <location>
        <begin position="30"/>
        <end position="50"/>
    </location>
</feature>
<dbReference type="EMBL" id="JAUSUR010000001">
    <property type="protein sequence ID" value="MDQ0360318.1"/>
    <property type="molecule type" value="Genomic_DNA"/>
</dbReference>
<keyword evidence="1" id="KW-1133">Transmembrane helix</keyword>
<keyword evidence="1" id="KW-0812">Transmembrane</keyword>
<dbReference type="RefSeq" id="WP_307406130.1">
    <property type="nucleotide sequence ID" value="NZ_JAUSUR010000001.1"/>
</dbReference>
<evidence type="ECO:0000256" key="1">
    <source>
        <dbReference type="SAM" id="Phobius"/>
    </source>
</evidence>
<organism evidence="2 3">
    <name type="scientific">Breznakia pachnodae</name>
    <dbReference type="NCBI Taxonomy" id="265178"/>
    <lineage>
        <taxon>Bacteria</taxon>
        <taxon>Bacillati</taxon>
        <taxon>Bacillota</taxon>
        <taxon>Erysipelotrichia</taxon>
        <taxon>Erysipelotrichales</taxon>
        <taxon>Erysipelotrichaceae</taxon>
        <taxon>Breznakia</taxon>
    </lineage>
</organism>
<comment type="caution">
    <text evidence="2">The sequence shown here is derived from an EMBL/GenBank/DDBJ whole genome shotgun (WGS) entry which is preliminary data.</text>
</comment>
<dbReference type="InterPro" id="IPR054198">
    <property type="entry name" value="DUF6903"/>
</dbReference>
<keyword evidence="1" id="KW-0472">Membrane</keyword>